<feature type="compositionally biased region" description="Low complexity" evidence="1">
    <location>
        <begin position="186"/>
        <end position="210"/>
    </location>
</feature>
<dbReference type="Proteomes" id="UP000217676">
    <property type="component" value="Chromosome"/>
</dbReference>
<organism evidence="2 3">
    <name type="scientific">Streptomyces laurentii</name>
    <dbReference type="NCBI Taxonomy" id="39478"/>
    <lineage>
        <taxon>Bacteria</taxon>
        <taxon>Bacillati</taxon>
        <taxon>Actinomycetota</taxon>
        <taxon>Actinomycetes</taxon>
        <taxon>Kitasatosporales</taxon>
        <taxon>Streptomycetaceae</taxon>
        <taxon>Streptomyces</taxon>
    </lineage>
</organism>
<evidence type="ECO:0000256" key="1">
    <source>
        <dbReference type="SAM" id="MobiDB-lite"/>
    </source>
</evidence>
<accession>A0A160P2S5</accession>
<keyword evidence="3" id="KW-1185">Reference proteome</keyword>
<gene>
    <name evidence="2" type="ORF">SLA_3871</name>
</gene>
<dbReference type="EMBL" id="AP017424">
    <property type="protein sequence ID" value="BAU84773.1"/>
    <property type="molecule type" value="Genomic_DNA"/>
</dbReference>
<name>A0A160P2S5_STRLU</name>
<feature type="region of interest" description="Disordered" evidence="1">
    <location>
        <begin position="181"/>
        <end position="218"/>
    </location>
</feature>
<dbReference type="Pfam" id="PF11066">
    <property type="entry name" value="DUF2867"/>
    <property type="match status" value="1"/>
</dbReference>
<protein>
    <submittedName>
        <fullName evidence="2">TsrG protein</fullName>
    </submittedName>
</protein>
<dbReference type="AlphaFoldDB" id="A0A160P2S5"/>
<dbReference type="KEGG" id="slau:SLA_3871"/>
<reference evidence="2 3" key="1">
    <citation type="journal article" date="2016" name="Genome Announc.">
        <title>Complete Genome Sequence of Thiostrepton-Producing Streptomyces laurentii ATCC 31255.</title>
        <authorList>
            <person name="Doi K."/>
            <person name="Fujino Y."/>
            <person name="Nagayoshi Y."/>
            <person name="Ohshima T."/>
            <person name="Ogata S."/>
        </authorList>
    </citation>
    <scope>NUCLEOTIDE SEQUENCE [LARGE SCALE GENOMIC DNA]</scope>
    <source>
        <strain evidence="2 3">ATCC 31255</strain>
    </source>
</reference>
<evidence type="ECO:0000313" key="3">
    <source>
        <dbReference type="Proteomes" id="UP000217676"/>
    </source>
</evidence>
<evidence type="ECO:0000313" key="2">
    <source>
        <dbReference type="EMBL" id="BAU84773.1"/>
    </source>
</evidence>
<dbReference type="RefSeq" id="WP_359876294.1">
    <property type="nucleotide sequence ID" value="NZ_JBEYHT010000018.1"/>
</dbReference>
<sequence length="218" mass="24022">MGNLEMHIASCSIPNDSALARFRDSGEHTHAEAAEVAIPDHRRIDARELARLTMDRPSLTPDRAFWLVDLWIRVQGVVMRPFGVKPNTMRSKREQPLPRVGERLGPYEVFEASEREVLLGDMDKLLEHRMSFIVADGKAYIGVVLRTRNKAGDAYWAQFRHNQTDILHWSLRRGMSRALGIDDEPAATGTPTAPAAPAAPAAPPASAAPAVGEATEGR</sequence>
<dbReference type="InterPro" id="IPR021295">
    <property type="entry name" value="DUF2867"/>
</dbReference>
<proteinExistence type="predicted"/>